<dbReference type="Pfam" id="PF01408">
    <property type="entry name" value="GFO_IDH_MocA"/>
    <property type="match status" value="1"/>
</dbReference>
<feature type="domain" description="Gfo/Idh/MocA-like oxidoreductase N-terminal" evidence="3">
    <location>
        <begin position="14"/>
        <end position="141"/>
    </location>
</feature>
<evidence type="ECO:0000259" key="4">
    <source>
        <dbReference type="Pfam" id="PF22725"/>
    </source>
</evidence>
<dbReference type="InterPro" id="IPR036291">
    <property type="entry name" value="NAD(P)-bd_dom_sf"/>
</dbReference>
<evidence type="ECO:0000256" key="1">
    <source>
        <dbReference type="ARBA" id="ARBA00023002"/>
    </source>
</evidence>
<evidence type="ECO:0000256" key="2">
    <source>
        <dbReference type="SAM" id="MobiDB-lite"/>
    </source>
</evidence>
<evidence type="ECO:0000313" key="6">
    <source>
        <dbReference type="Proteomes" id="UP000548476"/>
    </source>
</evidence>
<dbReference type="EMBL" id="JACHGT010000004">
    <property type="protein sequence ID" value="MBB6034214.1"/>
    <property type="molecule type" value="Genomic_DNA"/>
</dbReference>
<feature type="domain" description="GFO/IDH/MocA-like oxidoreductase" evidence="4">
    <location>
        <begin position="153"/>
        <end position="286"/>
    </location>
</feature>
<dbReference type="SUPFAM" id="SSF51735">
    <property type="entry name" value="NAD(P)-binding Rossmann-fold domains"/>
    <property type="match status" value="1"/>
</dbReference>
<dbReference type="GO" id="GO:0016491">
    <property type="term" value="F:oxidoreductase activity"/>
    <property type="evidence" value="ECO:0007669"/>
    <property type="project" value="UniProtKB-KW"/>
</dbReference>
<keyword evidence="1" id="KW-0560">Oxidoreductase</keyword>
<feature type="region of interest" description="Disordered" evidence="2">
    <location>
        <begin position="385"/>
        <end position="408"/>
    </location>
</feature>
<dbReference type="Gene3D" id="3.30.360.10">
    <property type="entry name" value="Dihydrodipicolinate Reductase, domain 2"/>
    <property type="match status" value="1"/>
</dbReference>
<protein>
    <submittedName>
        <fullName evidence="5">Putative dehydrogenase</fullName>
    </submittedName>
</protein>
<name>A0A841FEF0_9ACTN</name>
<dbReference type="PANTHER" id="PTHR43818">
    <property type="entry name" value="BCDNA.GH03377"/>
    <property type="match status" value="1"/>
</dbReference>
<organism evidence="5 6">
    <name type="scientific">Phytomonospora endophytica</name>
    <dbReference type="NCBI Taxonomy" id="714109"/>
    <lineage>
        <taxon>Bacteria</taxon>
        <taxon>Bacillati</taxon>
        <taxon>Actinomycetota</taxon>
        <taxon>Actinomycetes</taxon>
        <taxon>Micromonosporales</taxon>
        <taxon>Micromonosporaceae</taxon>
        <taxon>Phytomonospora</taxon>
    </lineage>
</organism>
<dbReference type="InterPro" id="IPR055170">
    <property type="entry name" value="GFO_IDH_MocA-like_dom"/>
</dbReference>
<evidence type="ECO:0000313" key="5">
    <source>
        <dbReference type="EMBL" id="MBB6034214.1"/>
    </source>
</evidence>
<dbReference type="InterPro" id="IPR000683">
    <property type="entry name" value="Gfo/Idh/MocA-like_OxRdtase_N"/>
</dbReference>
<dbReference type="RefSeq" id="WP_184787097.1">
    <property type="nucleotide sequence ID" value="NZ_BONT01000045.1"/>
</dbReference>
<proteinExistence type="predicted"/>
<gene>
    <name evidence="5" type="ORF">HNR73_002064</name>
</gene>
<accession>A0A841FEF0</accession>
<sequence length="408" mass="44627">MGTNDDSGPPVTTLRVGMIGYAFMGQAHSAAWRDVNPVYADLPVSVQLTALCGRSTEMVTAAARQYGWSRAETDWRAVVEAEDIDIVDISTPGDTHAEIAIAALRAGKHVLCEKPMANTVEEAERMAAVAAESPGLVAMVGFTYRRVPAVTFLRHLVQSGRFGRLRHVRAVYLQDWLADADAPWTWRLDKDKAGSGALGDIGAHIVDMAAYVTGQHITRLVADTETFVTERPLSDDDGTGEVTVDDTASFLARLDGGAVATFEASRFATGRKNGLRLELNGSKASAVFELERPNELMFYETDAPAAEQGFRRILVTEKTHPYFDVWWPPGHTIGYQQPFTHQAHDFIRAVIDATPASPDFADGLRVQRVLDAVQRSTETGAWVELPAPEAKGATKRKPRRGVLRRKGK</sequence>
<reference evidence="5 6" key="1">
    <citation type="submission" date="2020-08" db="EMBL/GenBank/DDBJ databases">
        <title>Genomic Encyclopedia of Type Strains, Phase IV (KMG-IV): sequencing the most valuable type-strain genomes for metagenomic binning, comparative biology and taxonomic classification.</title>
        <authorList>
            <person name="Goeker M."/>
        </authorList>
    </citation>
    <scope>NUCLEOTIDE SEQUENCE [LARGE SCALE GENOMIC DNA]</scope>
    <source>
        <strain evidence="5 6">YIM 65646</strain>
    </source>
</reference>
<dbReference type="Gene3D" id="3.40.50.720">
    <property type="entry name" value="NAD(P)-binding Rossmann-like Domain"/>
    <property type="match status" value="1"/>
</dbReference>
<dbReference type="Pfam" id="PF22725">
    <property type="entry name" value="GFO_IDH_MocA_C3"/>
    <property type="match status" value="1"/>
</dbReference>
<dbReference type="Proteomes" id="UP000548476">
    <property type="component" value="Unassembled WGS sequence"/>
</dbReference>
<comment type="caution">
    <text evidence="5">The sequence shown here is derived from an EMBL/GenBank/DDBJ whole genome shotgun (WGS) entry which is preliminary data.</text>
</comment>
<dbReference type="GO" id="GO:0000166">
    <property type="term" value="F:nucleotide binding"/>
    <property type="evidence" value="ECO:0007669"/>
    <property type="project" value="InterPro"/>
</dbReference>
<dbReference type="SUPFAM" id="SSF55347">
    <property type="entry name" value="Glyceraldehyde-3-phosphate dehydrogenase-like, C-terminal domain"/>
    <property type="match status" value="1"/>
</dbReference>
<dbReference type="PANTHER" id="PTHR43818:SF11">
    <property type="entry name" value="BCDNA.GH03377"/>
    <property type="match status" value="1"/>
</dbReference>
<dbReference type="InterPro" id="IPR050463">
    <property type="entry name" value="Gfo/Idh/MocA_oxidrdct_glycsds"/>
</dbReference>
<feature type="compositionally biased region" description="Basic residues" evidence="2">
    <location>
        <begin position="393"/>
        <end position="408"/>
    </location>
</feature>
<evidence type="ECO:0000259" key="3">
    <source>
        <dbReference type="Pfam" id="PF01408"/>
    </source>
</evidence>
<keyword evidence="6" id="KW-1185">Reference proteome</keyword>
<dbReference type="AlphaFoldDB" id="A0A841FEF0"/>